<organism evidence="1 2">
    <name type="scientific">Eretmocerus hayati</name>
    <dbReference type="NCBI Taxonomy" id="131215"/>
    <lineage>
        <taxon>Eukaryota</taxon>
        <taxon>Metazoa</taxon>
        <taxon>Ecdysozoa</taxon>
        <taxon>Arthropoda</taxon>
        <taxon>Hexapoda</taxon>
        <taxon>Insecta</taxon>
        <taxon>Pterygota</taxon>
        <taxon>Neoptera</taxon>
        <taxon>Endopterygota</taxon>
        <taxon>Hymenoptera</taxon>
        <taxon>Apocrita</taxon>
        <taxon>Proctotrupomorpha</taxon>
        <taxon>Chalcidoidea</taxon>
        <taxon>Aphelinidae</taxon>
        <taxon>Aphelininae</taxon>
        <taxon>Eretmocerus</taxon>
    </lineage>
</organism>
<dbReference type="EMBL" id="CM056741">
    <property type="protein sequence ID" value="KAJ8684907.1"/>
    <property type="molecule type" value="Genomic_DNA"/>
</dbReference>
<name>A0ACC2PNB9_9HYME</name>
<evidence type="ECO:0000313" key="1">
    <source>
        <dbReference type="EMBL" id="KAJ8684907.1"/>
    </source>
</evidence>
<evidence type="ECO:0000313" key="2">
    <source>
        <dbReference type="Proteomes" id="UP001239111"/>
    </source>
</evidence>
<feature type="non-terminal residue" evidence="1">
    <location>
        <position position="130"/>
    </location>
</feature>
<sequence length="130" mass="15913">HERARVIYKYALERITNEKNEGIFKAYAIHEKKFGDRINIEDAVVNKRKYQYEQEIRYNPCNYDAWFDYLKLIELEGNIEMVRENYEKAIANIPPTEDKKFWRRYIYLWISYAVFEELVAGDVPRTRQIY</sequence>
<proteinExistence type="predicted"/>
<gene>
    <name evidence="1" type="ORF">QAD02_020700</name>
</gene>
<accession>A0ACC2PNB9</accession>
<dbReference type="Proteomes" id="UP001239111">
    <property type="component" value="Chromosome 1"/>
</dbReference>
<comment type="caution">
    <text evidence="1">The sequence shown here is derived from an EMBL/GenBank/DDBJ whole genome shotgun (WGS) entry which is preliminary data.</text>
</comment>
<reference evidence="1" key="1">
    <citation type="submission" date="2023-04" db="EMBL/GenBank/DDBJ databases">
        <title>A chromosome-level genome assembly of the parasitoid wasp Eretmocerus hayati.</title>
        <authorList>
            <person name="Zhong Y."/>
            <person name="Liu S."/>
            <person name="Liu Y."/>
        </authorList>
    </citation>
    <scope>NUCLEOTIDE SEQUENCE</scope>
    <source>
        <strain evidence="1">ZJU_SS_LIU_2023</strain>
    </source>
</reference>
<keyword evidence="2" id="KW-1185">Reference proteome</keyword>
<protein>
    <submittedName>
        <fullName evidence="1">Uncharacterized protein</fullName>
    </submittedName>
</protein>
<feature type="non-terminal residue" evidence="1">
    <location>
        <position position="1"/>
    </location>
</feature>